<evidence type="ECO:0000313" key="2">
    <source>
        <dbReference type="EMBL" id="GAF86414.1"/>
    </source>
</evidence>
<dbReference type="SUPFAM" id="SSF51735">
    <property type="entry name" value="NAD(P)-binding Rossmann-fold domains"/>
    <property type="match status" value="1"/>
</dbReference>
<dbReference type="AlphaFoldDB" id="X0SZL9"/>
<gene>
    <name evidence="2" type="ORF">S01H1_26852</name>
</gene>
<dbReference type="Pfam" id="PF03435">
    <property type="entry name" value="Sacchrp_dh_NADP"/>
    <property type="match status" value="1"/>
</dbReference>
<reference evidence="2" key="1">
    <citation type="journal article" date="2014" name="Front. Microbiol.">
        <title>High frequency of phylogenetically diverse reductive dehalogenase-homologous genes in deep subseafloor sedimentary metagenomes.</title>
        <authorList>
            <person name="Kawai M."/>
            <person name="Futagami T."/>
            <person name="Toyoda A."/>
            <person name="Takaki Y."/>
            <person name="Nishi S."/>
            <person name="Hori S."/>
            <person name="Arai W."/>
            <person name="Tsubouchi T."/>
            <person name="Morono Y."/>
            <person name="Uchiyama I."/>
            <person name="Ito T."/>
            <person name="Fujiyama A."/>
            <person name="Inagaki F."/>
            <person name="Takami H."/>
        </authorList>
    </citation>
    <scope>NUCLEOTIDE SEQUENCE</scope>
    <source>
        <strain evidence="2">Expedition CK06-06</strain>
    </source>
</reference>
<proteinExistence type="predicted"/>
<feature type="non-terminal residue" evidence="2">
    <location>
        <position position="62"/>
    </location>
</feature>
<dbReference type="InterPro" id="IPR005097">
    <property type="entry name" value="Sacchrp_dh_NADP-bd"/>
</dbReference>
<dbReference type="InterPro" id="IPR036291">
    <property type="entry name" value="NAD(P)-bd_dom_sf"/>
</dbReference>
<evidence type="ECO:0000259" key="1">
    <source>
        <dbReference type="Pfam" id="PF03435"/>
    </source>
</evidence>
<organism evidence="2">
    <name type="scientific">marine sediment metagenome</name>
    <dbReference type="NCBI Taxonomy" id="412755"/>
    <lineage>
        <taxon>unclassified sequences</taxon>
        <taxon>metagenomes</taxon>
        <taxon>ecological metagenomes</taxon>
    </lineage>
</organism>
<name>X0SZL9_9ZZZZ</name>
<dbReference type="EMBL" id="BARS01016302">
    <property type="protein sequence ID" value="GAF86414.1"/>
    <property type="molecule type" value="Genomic_DNA"/>
</dbReference>
<protein>
    <recommendedName>
        <fullName evidence="1">Saccharopine dehydrogenase NADP binding domain-containing protein</fullName>
    </recommendedName>
</protein>
<accession>X0SZL9</accession>
<feature type="domain" description="Saccharopine dehydrogenase NADP binding" evidence="1">
    <location>
        <begin position="4"/>
        <end position="59"/>
    </location>
</feature>
<dbReference type="Gene3D" id="3.40.50.720">
    <property type="entry name" value="NAD(P)-binding Rossmann-like Domain"/>
    <property type="match status" value="1"/>
</dbReference>
<comment type="caution">
    <text evidence="2">The sequence shown here is derived from an EMBL/GenBank/DDBJ whole genome shotgun (WGS) entry which is preliminary data.</text>
</comment>
<sequence length="62" mass="6593">MSKIIVLGCGLMGPTVAKDCAEDDAVSKVLACDIDVEKLRKAEEFVSNPKLETAKLRANSGL</sequence>